<evidence type="ECO:0000256" key="7">
    <source>
        <dbReference type="SAM" id="MobiDB-lite"/>
    </source>
</evidence>
<evidence type="ECO:0000256" key="5">
    <source>
        <dbReference type="ARBA" id="ARBA00023274"/>
    </source>
</evidence>
<dbReference type="InterPro" id="IPR028364">
    <property type="entry name" value="Ribosomal_uL1/biogenesis"/>
</dbReference>
<name>A0A830HDB5_9CHLO</name>
<keyword evidence="9" id="KW-1185">Reference proteome</keyword>
<dbReference type="PANTHER" id="PTHR36427:SF3">
    <property type="entry name" value="LARGE RIBOSOMAL SUBUNIT PROTEIN UL1M"/>
    <property type="match status" value="1"/>
</dbReference>
<dbReference type="InterPro" id="IPR023673">
    <property type="entry name" value="Ribosomal_uL1_CS"/>
</dbReference>
<dbReference type="InterPro" id="IPR016095">
    <property type="entry name" value="Ribosomal_uL1_3-a/b-sand"/>
</dbReference>
<accession>A0A830HDB5</accession>
<protein>
    <recommendedName>
        <fullName evidence="6">Ribosomal protein</fullName>
    </recommendedName>
</protein>
<dbReference type="NCBIfam" id="TIGR01169">
    <property type="entry name" value="rplA_bact"/>
    <property type="match status" value="1"/>
</dbReference>
<dbReference type="HAMAP" id="MF_01318_B">
    <property type="entry name" value="Ribosomal_uL1_B"/>
    <property type="match status" value="1"/>
</dbReference>
<dbReference type="GO" id="GO:0019843">
    <property type="term" value="F:rRNA binding"/>
    <property type="evidence" value="ECO:0007669"/>
    <property type="project" value="UniProtKB-KW"/>
</dbReference>
<keyword evidence="3" id="KW-0694">RNA-binding</keyword>
<dbReference type="Proteomes" id="UP000660262">
    <property type="component" value="Unassembled WGS sequence"/>
</dbReference>
<dbReference type="InterPro" id="IPR023674">
    <property type="entry name" value="Ribosomal_uL1-like"/>
</dbReference>
<sequence>MAARMMNVNMQRPVSVRPGVGAPRRPVAGGVASPGSRMVVPVAAATSEAPSYTKGYISRLTPQERRRSRRYRDARSSTFGKDRELGPEEAVALMKEHANAKFDESVEAHLRLNIDPKYNDQQLRATVGLPAGTGQTVRVAVLCPDEMADAAKAAGAVMAGADDIIAEIEGGNMEFDKLVATPDMMPKAAKLGRVLGPRGLMPNPKAGTVTPDVVAAVAEFQGGKVEFRADKQGIVHVLCGKSSFTQEDLLQNIKAIVDAIEANRPTGAKGVYWKTGYICTTMGPSVRLDIAALKAME</sequence>
<dbReference type="SUPFAM" id="SSF56808">
    <property type="entry name" value="Ribosomal protein L1"/>
    <property type="match status" value="1"/>
</dbReference>
<dbReference type="GO" id="GO:0015934">
    <property type="term" value="C:large ribosomal subunit"/>
    <property type="evidence" value="ECO:0007669"/>
    <property type="project" value="InterPro"/>
</dbReference>
<dbReference type="EMBL" id="BNJQ01000006">
    <property type="protein sequence ID" value="GHP03830.1"/>
    <property type="molecule type" value="Genomic_DNA"/>
</dbReference>
<dbReference type="Gene3D" id="3.30.190.20">
    <property type="match status" value="1"/>
</dbReference>
<dbReference type="CDD" id="cd00403">
    <property type="entry name" value="Ribosomal_L1"/>
    <property type="match status" value="1"/>
</dbReference>
<gene>
    <name evidence="8" type="ORF">PPROV_000258400</name>
</gene>
<keyword evidence="4 6" id="KW-0689">Ribosomal protein</keyword>
<evidence type="ECO:0000313" key="9">
    <source>
        <dbReference type="Proteomes" id="UP000660262"/>
    </source>
</evidence>
<proteinExistence type="inferred from homology"/>
<evidence type="ECO:0000256" key="2">
    <source>
        <dbReference type="ARBA" id="ARBA00022730"/>
    </source>
</evidence>
<dbReference type="Pfam" id="PF00687">
    <property type="entry name" value="Ribosomal_L1"/>
    <property type="match status" value="1"/>
</dbReference>
<evidence type="ECO:0000256" key="1">
    <source>
        <dbReference type="ARBA" id="ARBA00010531"/>
    </source>
</evidence>
<comment type="caution">
    <text evidence="8">The sequence shown here is derived from an EMBL/GenBank/DDBJ whole genome shotgun (WGS) entry which is preliminary data.</text>
</comment>
<dbReference type="Gene3D" id="3.40.50.790">
    <property type="match status" value="1"/>
</dbReference>
<comment type="similarity">
    <text evidence="1 6">Belongs to the universal ribosomal protein uL1 family.</text>
</comment>
<evidence type="ECO:0000256" key="4">
    <source>
        <dbReference type="ARBA" id="ARBA00022980"/>
    </source>
</evidence>
<feature type="compositionally biased region" description="Basic and acidic residues" evidence="7">
    <location>
        <begin position="71"/>
        <end position="83"/>
    </location>
</feature>
<evidence type="ECO:0000256" key="6">
    <source>
        <dbReference type="RuleBase" id="RU000659"/>
    </source>
</evidence>
<evidence type="ECO:0000256" key="3">
    <source>
        <dbReference type="ARBA" id="ARBA00022884"/>
    </source>
</evidence>
<feature type="region of interest" description="Disordered" evidence="7">
    <location>
        <begin position="54"/>
        <end position="83"/>
    </location>
</feature>
<dbReference type="AlphaFoldDB" id="A0A830HDB5"/>
<dbReference type="OrthoDB" id="1747252at2759"/>
<dbReference type="PANTHER" id="PTHR36427">
    <property type="entry name" value="54S RIBOSOMAL PROTEIN L1, MITOCHONDRIAL"/>
    <property type="match status" value="1"/>
</dbReference>
<keyword evidence="2" id="KW-0699">rRNA-binding</keyword>
<dbReference type="GO" id="GO:0006412">
    <property type="term" value="P:translation"/>
    <property type="evidence" value="ECO:0007669"/>
    <property type="project" value="InterPro"/>
</dbReference>
<organism evidence="8 9">
    <name type="scientific">Pycnococcus provasolii</name>
    <dbReference type="NCBI Taxonomy" id="41880"/>
    <lineage>
        <taxon>Eukaryota</taxon>
        <taxon>Viridiplantae</taxon>
        <taxon>Chlorophyta</taxon>
        <taxon>Pseudoscourfieldiophyceae</taxon>
        <taxon>Pseudoscourfieldiales</taxon>
        <taxon>Pycnococcaceae</taxon>
        <taxon>Pycnococcus</taxon>
    </lineage>
</organism>
<dbReference type="InterPro" id="IPR005878">
    <property type="entry name" value="Ribosom_uL1_bac-type"/>
</dbReference>
<dbReference type="FunFam" id="3.40.50.790:FF:000001">
    <property type="entry name" value="50S ribosomal protein L1"/>
    <property type="match status" value="1"/>
</dbReference>
<dbReference type="GO" id="GO:0003735">
    <property type="term" value="F:structural constituent of ribosome"/>
    <property type="evidence" value="ECO:0007669"/>
    <property type="project" value="InterPro"/>
</dbReference>
<keyword evidence="5 6" id="KW-0687">Ribonucleoprotein</keyword>
<evidence type="ECO:0000313" key="8">
    <source>
        <dbReference type="EMBL" id="GHP03830.1"/>
    </source>
</evidence>
<dbReference type="PROSITE" id="PS01199">
    <property type="entry name" value="RIBOSOMAL_L1"/>
    <property type="match status" value="1"/>
</dbReference>
<reference evidence="8" key="1">
    <citation type="submission" date="2020-10" db="EMBL/GenBank/DDBJ databases">
        <title>Unveiling of a novel bifunctional photoreceptor, Dualchrome1, isolated from a cosmopolitan green alga.</title>
        <authorList>
            <person name="Suzuki S."/>
            <person name="Kawachi M."/>
        </authorList>
    </citation>
    <scope>NUCLEOTIDE SEQUENCE</scope>
    <source>
        <strain evidence="8">NIES 2893</strain>
    </source>
</reference>